<proteinExistence type="predicted"/>
<feature type="region of interest" description="Disordered" evidence="1">
    <location>
        <begin position="27"/>
        <end position="56"/>
    </location>
</feature>
<dbReference type="PROSITE" id="PS51257">
    <property type="entry name" value="PROKAR_LIPOPROTEIN"/>
    <property type="match status" value="1"/>
</dbReference>
<dbReference type="EMBL" id="CP126970">
    <property type="protein sequence ID" value="WIM70448.1"/>
    <property type="molecule type" value="Genomic_DNA"/>
</dbReference>
<evidence type="ECO:0000256" key="2">
    <source>
        <dbReference type="SAM" id="SignalP"/>
    </source>
</evidence>
<feature type="compositionally biased region" description="Polar residues" evidence="1">
    <location>
        <begin position="27"/>
        <end position="37"/>
    </location>
</feature>
<sequence length="195" mass="21041">MIRTTLIAATGVSLVLALTACSNSEDTATGTITQQPPASEKVTTEAAAPQNGEVGNPISIATLPGNDVTLTITEITVGEECRYGTNDYGGESDLEFGKLAPGQQYLQIWADVEVTALENPRTTNDWIMLRDPDIIDAEGYTQSVEMSVDCRSSDEGHESWSSTVDLGDKMRVYEAFVIPGAVQKVRVHDIPFEVE</sequence>
<feature type="chain" id="PRO_5046762649" description="Secreted protein" evidence="2">
    <location>
        <begin position="25"/>
        <end position="195"/>
    </location>
</feature>
<protein>
    <recommendedName>
        <fullName evidence="5">Secreted protein</fullName>
    </recommendedName>
</protein>
<evidence type="ECO:0000313" key="4">
    <source>
        <dbReference type="Proteomes" id="UP001238805"/>
    </source>
</evidence>
<name>A0ABY8VP55_9CORY</name>
<gene>
    <name evidence="3" type="ORF">QP029_00820</name>
</gene>
<evidence type="ECO:0000313" key="3">
    <source>
        <dbReference type="EMBL" id="WIM70448.1"/>
    </source>
</evidence>
<keyword evidence="4" id="KW-1185">Reference proteome</keyword>
<dbReference type="RefSeq" id="WP_284875037.1">
    <property type="nucleotide sequence ID" value="NZ_CP126970.1"/>
</dbReference>
<feature type="signal peptide" evidence="2">
    <location>
        <begin position="1"/>
        <end position="24"/>
    </location>
</feature>
<organism evidence="3 4">
    <name type="scientific">Corynebacterium suedekumii</name>
    <dbReference type="NCBI Taxonomy" id="3049801"/>
    <lineage>
        <taxon>Bacteria</taxon>
        <taxon>Bacillati</taxon>
        <taxon>Actinomycetota</taxon>
        <taxon>Actinomycetes</taxon>
        <taxon>Mycobacteriales</taxon>
        <taxon>Corynebacteriaceae</taxon>
        <taxon>Corynebacterium</taxon>
    </lineage>
</organism>
<reference evidence="3 4" key="1">
    <citation type="submission" date="2023-05" db="EMBL/GenBank/DDBJ databases">
        <title>Corynebacterium suedekumii sp. nov. and Corynebacterium breve sp. nov. isolated from raw cow's milk.</title>
        <authorList>
            <person name="Baer M.K."/>
            <person name="Mehl L."/>
            <person name="Hellmuth R."/>
            <person name="Marke G."/>
            <person name="Lipski A."/>
        </authorList>
    </citation>
    <scope>NUCLEOTIDE SEQUENCE [LARGE SCALE GENOMIC DNA]</scope>
    <source>
        <strain evidence="3 4">LM112</strain>
    </source>
</reference>
<dbReference type="Proteomes" id="UP001238805">
    <property type="component" value="Chromosome"/>
</dbReference>
<evidence type="ECO:0000256" key="1">
    <source>
        <dbReference type="SAM" id="MobiDB-lite"/>
    </source>
</evidence>
<evidence type="ECO:0008006" key="5">
    <source>
        <dbReference type="Google" id="ProtNLM"/>
    </source>
</evidence>
<accession>A0ABY8VP55</accession>
<keyword evidence="2" id="KW-0732">Signal</keyword>